<evidence type="ECO:0000313" key="1">
    <source>
        <dbReference type="Proteomes" id="UP000887579"/>
    </source>
</evidence>
<accession>A0AC34FGN7</accession>
<evidence type="ECO:0000313" key="2">
    <source>
        <dbReference type="WBParaSite" id="ES5_v2.g16350.t1"/>
    </source>
</evidence>
<dbReference type="Proteomes" id="UP000887579">
    <property type="component" value="Unplaced"/>
</dbReference>
<reference evidence="2" key="1">
    <citation type="submission" date="2022-11" db="UniProtKB">
        <authorList>
            <consortium name="WormBaseParasite"/>
        </authorList>
    </citation>
    <scope>IDENTIFICATION</scope>
</reference>
<proteinExistence type="predicted"/>
<sequence>MLDNNFQRYLIPQKSSAINNEKIDVVGIDLGTSRCCAAVNRKHGIETVALDYKGERLLPSFVAYDEDKEKCGQLVIDRLRYFAKSTVFDSKRIIGITYEKIFPDRNWPFKVINAENKILVEIETENGILRKTPKQIATVLLKHVKQKAEAFQGQKLTKAVITVPASFTKAQEKATRSAAILAGFDDIELLPEPVAAAFAYFVDRPISNNSTVLLFDLGGGTLDVCIFKIINDQIEIISNDGDSQLGGRDFDNILSDYFKKILHSDYGITDLGNKKYKLMLECQKIKETLSTINDCWLDVEDLDPTKTGFIKINRDKFQSLAVEHLEKLRKILIATMNKTNYNSSQIDKVLQVGGGSRMPMIKNLLKDLFPQAEHCCEEHPDEVVAIGAAYYGCNIFSSIYVDKVAIINHDKTLHISSSMASFKPSSLDNDDESTAQIKRLQKKLEEIKIDRDATKEQLKNLQNQYNIVSDKCFCSTRNTLYQNSFPPYSTVKEGEESTTSTSIFKPATYGRPNPSLNFYNAFKNHVFGTPPATTYDPFPTKNANYEPVVPLPDKVDVVTESEGVLFKNRCKLYFVNSETKEVKERGIGDIYVLFDSRKKRYRVIMRREHVQKICANFFIKKGMNINDKIGTKCAGIFNCIDFAENPQEEKSTVFVVRFREEKFYEEFKKIFNDIAFLSENTELFT</sequence>
<organism evidence="1 2">
    <name type="scientific">Panagrolaimus sp. ES5</name>
    <dbReference type="NCBI Taxonomy" id="591445"/>
    <lineage>
        <taxon>Eukaryota</taxon>
        <taxon>Metazoa</taxon>
        <taxon>Ecdysozoa</taxon>
        <taxon>Nematoda</taxon>
        <taxon>Chromadorea</taxon>
        <taxon>Rhabditida</taxon>
        <taxon>Tylenchina</taxon>
        <taxon>Panagrolaimomorpha</taxon>
        <taxon>Panagrolaimoidea</taxon>
        <taxon>Panagrolaimidae</taxon>
        <taxon>Panagrolaimus</taxon>
    </lineage>
</organism>
<name>A0AC34FGN7_9BILA</name>
<protein>
    <submittedName>
        <fullName evidence="2">RanBD1 domain-containing protein</fullName>
    </submittedName>
</protein>
<dbReference type="WBParaSite" id="ES5_v2.g16350.t1">
    <property type="protein sequence ID" value="ES5_v2.g16350.t1"/>
    <property type="gene ID" value="ES5_v2.g16350"/>
</dbReference>